<dbReference type="EMBL" id="CP030032">
    <property type="protein sequence ID" value="AWV89260.1"/>
    <property type="molecule type" value="Genomic_DNA"/>
</dbReference>
<proteinExistence type="predicted"/>
<evidence type="ECO:0000313" key="1">
    <source>
        <dbReference type="EMBL" id="AWV89260.1"/>
    </source>
</evidence>
<dbReference type="Proteomes" id="UP000249799">
    <property type="component" value="Chromosome"/>
</dbReference>
<gene>
    <name evidence="1" type="ORF">DN745_07865</name>
</gene>
<keyword evidence="2" id="KW-1185">Reference proteome</keyword>
<organism evidence="1 2">
    <name type="scientific">Bradymonas sediminis</name>
    <dbReference type="NCBI Taxonomy" id="1548548"/>
    <lineage>
        <taxon>Bacteria</taxon>
        <taxon>Deltaproteobacteria</taxon>
        <taxon>Bradymonadales</taxon>
        <taxon>Bradymonadaceae</taxon>
        <taxon>Bradymonas</taxon>
    </lineage>
</organism>
<accession>A0A2Z4FK56</accession>
<evidence type="ECO:0000313" key="2">
    <source>
        <dbReference type="Proteomes" id="UP000249799"/>
    </source>
</evidence>
<name>A0A2Z4FK56_9DELT</name>
<reference evidence="1 2" key="1">
    <citation type="submission" date="2018-06" db="EMBL/GenBank/DDBJ databases">
        <title>Lujinxingia sediminis gen. nov. sp. nov., a new facultative anaerobic member of the class Deltaproteobacteria, and proposal of Lujinxingaceae fam. nov.</title>
        <authorList>
            <person name="Guo L.-Y."/>
            <person name="Li C.-M."/>
            <person name="Wang S."/>
            <person name="Du Z.-J."/>
        </authorList>
    </citation>
    <scope>NUCLEOTIDE SEQUENCE [LARGE SCALE GENOMIC DNA]</scope>
    <source>
        <strain evidence="1 2">FA350</strain>
    </source>
</reference>
<dbReference type="RefSeq" id="WP_111333612.1">
    <property type="nucleotide sequence ID" value="NZ_CP030032.1"/>
</dbReference>
<dbReference type="KEGG" id="bsed:DN745_07865"/>
<sequence>MSPSKDLKIHDPELTLTFLDFAQPITKRAHSETSADEFENALSFALTIWNVLAIDAESPEGGVLAELREQLGANRADPETLEMIDILVDRYRTRHAGDARTVGNLQVSKPERNAFEVTVGRV</sequence>
<dbReference type="AlphaFoldDB" id="A0A2Z4FK56"/>
<protein>
    <submittedName>
        <fullName evidence="1">Uncharacterized protein</fullName>
    </submittedName>
</protein>